<proteinExistence type="predicted"/>
<dbReference type="Pfam" id="PF00454">
    <property type="entry name" value="PI3_PI4_kinase"/>
    <property type="match status" value="1"/>
</dbReference>
<evidence type="ECO:0000256" key="7">
    <source>
        <dbReference type="SAM" id="MobiDB-lite"/>
    </source>
</evidence>
<dbReference type="InterPro" id="IPR016024">
    <property type="entry name" value="ARM-type_fold"/>
</dbReference>
<dbReference type="SUPFAM" id="SSF56112">
    <property type="entry name" value="Protein kinase-like (PK-like)"/>
    <property type="match status" value="1"/>
</dbReference>
<evidence type="ECO:0000259" key="8">
    <source>
        <dbReference type="PROSITE" id="PS50048"/>
    </source>
</evidence>
<dbReference type="Gene3D" id="1.10.1070.11">
    <property type="entry name" value="Phosphatidylinositol 3-/4-kinase, catalytic domain"/>
    <property type="match status" value="1"/>
</dbReference>
<dbReference type="CDD" id="cd12148">
    <property type="entry name" value="fungal_TF_MHR"/>
    <property type="match status" value="1"/>
</dbReference>
<keyword evidence="12" id="KW-1185">Reference proteome</keyword>
<dbReference type="EMBL" id="AZHC01000025">
    <property type="protein sequence ID" value="OAA38573.1"/>
    <property type="molecule type" value="Genomic_DNA"/>
</dbReference>
<dbReference type="InterPro" id="IPR007219">
    <property type="entry name" value="XnlR_reg_dom"/>
</dbReference>
<dbReference type="InterPro" id="IPR021601">
    <property type="entry name" value="Phosphatidylino_kinase_fungi"/>
</dbReference>
<feature type="domain" description="PIK helical" evidence="10">
    <location>
        <begin position="1"/>
        <end position="120"/>
    </location>
</feature>
<dbReference type="InterPro" id="IPR036864">
    <property type="entry name" value="Zn2-C6_fun-type_DNA-bd_sf"/>
</dbReference>
<dbReference type="PROSITE" id="PS50290">
    <property type="entry name" value="PI3_4_KINASE_3"/>
    <property type="match status" value="1"/>
</dbReference>
<dbReference type="GO" id="GO:0006351">
    <property type="term" value="P:DNA-templated transcription"/>
    <property type="evidence" value="ECO:0007669"/>
    <property type="project" value="InterPro"/>
</dbReference>
<feature type="compositionally biased region" description="Basic and acidic residues" evidence="7">
    <location>
        <begin position="1320"/>
        <end position="1337"/>
    </location>
</feature>
<evidence type="ECO:0000313" key="11">
    <source>
        <dbReference type="EMBL" id="OAA38573.1"/>
    </source>
</evidence>
<keyword evidence="6" id="KW-0539">Nucleus</keyword>
<gene>
    <name evidence="11" type="ORF">NOR_06601</name>
</gene>
<dbReference type="Proteomes" id="UP000243498">
    <property type="component" value="Unassembled WGS sequence"/>
</dbReference>
<organism evidence="11 12">
    <name type="scientific">Metarhizium rileyi (strain RCEF 4871)</name>
    <name type="common">Nomuraea rileyi</name>
    <dbReference type="NCBI Taxonomy" id="1649241"/>
    <lineage>
        <taxon>Eukaryota</taxon>
        <taxon>Fungi</taxon>
        <taxon>Dikarya</taxon>
        <taxon>Ascomycota</taxon>
        <taxon>Pezizomycotina</taxon>
        <taxon>Sordariomycetes</taxon>
        <taxon>Hypocreomycetidae</taxon>
        <taxon>Hypocreales</taxon>
        <taxon>Clavicipitaceae</taxon>
        <taxon>Metarhizium</taxon>
    </lineage>
</organism>
<feature type="region of interest" description="Disordered" evidence="7">
    <location>
        <begin position="970"/>
        <end position="1143"/>
    </location>
</feature>
<dbReference type="STRING" id="1081105.A0A167A5J3"/>
<dbReference type="PROSITE" id="PS00463">
    <property type="entry name" value="ZN2_CY6_FUNGAL_1"/>
    <property type="match status" value="1"/>
</dbReference>
<dbReference type="GO" id="GO:0000981">
    <property type="term" value="F:DNA-binding transcription factor activity, RNA polymerase II-specific"/>
    <property type="evidence" value="ECO:0007669"/>
    <property type="project" value="InterPro"/>
</dbReference>
<dbReference type="FunFam" id="3.30.1010.10:FF:000035">
    <property type="entry name" value="Phosphatidylinositol 4-kinase PIK1a"/>
    <property type="match status" value="1"/>
</dbReference>
<dbReference type="InterPro" id="IPR001263">
    <property type="entry name" value="PI3K_accessory_dom"/>
</dbReference>
<evidence type="ECO:0000259" key="9">
    <source>
        <dbReference type="PROSITE" id="PS50290"/>
    </source>
</evidence>
<feature type="compositionally biased region" description="Basic and acidic residues" evidence="7">
    <location>
        <begin position="1267"/>
        <end position="1281"/>
    </location>
</feature>
<dbReference type="GO" id="GO:0004430">
    <property type="term" value="F:1-phosphatidylinositol 4-kinase activity"/>
    <property type="evidence" value="ECO:0007669"/>
    <property type="project" value="UniProtKB-EC"/>
</dbReference>
<dbReference type="SUPFAM" id="SSF48371">
    <property type="entry name" value="ARM repeat"/>
    <property type="match status" value="1"/>
</dbReference>
<dbReference type="PANTHER" id="PTHR10048:SF22">
    <property type="entry name" value="PHOSPHATIDYLINOSITOL 4-KINASE BETA"/>
    <property type="match status" value="1"/>
</dbReference>
<dbReference type="Pfam" id="PF21245">
    <property type="entry name" value="PI4KB-PIK1_PIK"/>
    <property type="match status" value="1"/>
</dbReference>
<name>A0A167A5J3_METRR</name>
<reference evidence="11 12" key="1">
    <citation type="journal article" date="2016" name="Genome Biol. Evol.">
        <title>Divergent and convergent evolution of fungal pathogenicity.</title>
        <authorList>
            <person name="Shang Y."/>
            <person name="Xiao G."/>
            <person name="Zheng P."/>
            <person name="Cen K."/>
            <person name="Zhan S."/>
            <person name="Wang C."/>
        </authorList>
    </citation>
    <scope>NUCLEOTIDE SEQUENCE [LARGE SCALE GENOMIC DNA]</scope>
    <source>
        <strain evidence="11 12">RCEF 4871</strain>
    </source>
</reference>
<dbReference type="FunFam" id="1.10.1070.11:FF:000016">
    <property type="entry name" value="PIK1p Phosphatidylinositol 4-kinase"/>
    <property type="match status" value="1"/>
</dbReference>
<feature type="region of interest" description="Disordered" evidence="7">
    <location>
        <begin position="1255"/>
        <end position="1293"/>
    </location>
</feature>
<sequence>MSWDLLQRFIESDVFNSNPFLPVSYLSRYADHVGIHYVLCQKLRQFPYEDIEFFLPQLCHLIISVDNESMALEEFLLDLCEESVTAALLTFWLFQTYLYDLSSNPQTGAFQTCRRVYNKVQHIVFGLADRARHDKIKENVLPVTVLSSFVLASVAMPMITKWAGPLAVAQARKPHPVAELIPESNELAKTPTRAQTVTGATSKSRRVKEAKSSIASLPGVNGVKDGRPSPRSVPHLPTSTPTQRSRIPSDSQRPSALEMRSVEARLSSASLPLPSPQITTRPATPVSAGLTLRLSESVMHRRHSHNTKAVTDPADLSQTHKMKLLRQHYFRSQTQFLTALEGISNRLVVVPKQARMSALRAELALIARDLPAEIDVPVICPPTLVNGSPGKSRHHRIVRLNPAEATVLNSAEKVPYLMMVEVLREDFSFDPDTNENTRLLTKLLDSHVKARRLFDLSSETPRIAAVSRTSELIVDSVFEPTSGDLGSSPLLLPEDDTPPRPTTKHHQIHTSQRLSGGATTSSTTLDAATPRTSGQSTSGSSSPGSRRKMTLTMPRNVAADQPDFSALATHMRTASQMLAQLDATSGKRPKQEVAAIRAKIIASMQSLEEESFDMDDQGPTFDTIIAKTNAGATSAENPDLEEDAPIDSAINASAGRERMENDFKTGGVQRRGDRDDPSAAVFGEAWEAKKERIRKSSPYGWMKNWDLVSVIVKTGADLRQEAFACQLIDVCHKIWLDAGVNVWVKLMRILVTGESSGLIETITNGVSLHSLKRSLTLASVESGQNPRHRIATLKDHFVKAFGQPDSEPYRAGVDAFKRSLAAYSVISYVLQLKDRHNGNVLVDSEGHIIHIDFGFMLSNSPGSVGFEAAPFKLTHEYVSVLGGLNSPDYEDYKKLCKQAFQALRRSADNIIDLVAMMGKDSKMPCFSVGVAQVTNTLRQRFQLHLSADEAEQFVETDLIAKSFGSYYTRLSQRSESRGQKAEVRKQRSESRGQKAEVRKQRSESRGQKAEVRKQRSESRGQKAEVRKQRSESRGQKAEVRKQRSESRGQKAEVRKQRSESRGQKAEVRKQRSESRGQKAEVRKQRSESRGQKAEVRKQRSESRGQKAEVRKQRSESRGQKAEVRKQRSESRGQKAEVRKQRSESRVILLQHAVECKCGCEFMSLEPGSWSPTNQKTTMGHQRKDIARRTSITAASSSMPVTGSSTGDGEAPLSQRVKKWAPKVRTGCLTCRARRVKCDEGKPECNRCVSTGRTCKGYQEPSARGNKNRAEGARYRPHHEAGPSKPPGDQVVPSRCVTGASVETLYNFDRSLSASSSMNQGRERESSSETHSTEHHLSDLLGGLRVDEQGIAPYLRRKPEGDEPSVTDDEGVDHDKDDEPRYLDLVLPIQKIPAHKNQLPPSLMPTDSTALRYFELYFEHAHPYVPVLDKVAFYHQWNTNRKSISPLLLEAVFAIGSRLGEDSARVSNQWLAMASNQAYDFMGVPRLSTLQALLIIIKAREAAPERGYYYRSWMMICQCVRMGKDLCLDEHFVNHQSGNPDLCNLSSAECRLHTRLWQVIFVVESMIGNPQGRHDLCVSTESVDFSEPSPISKTPGIAGGEESEYNVSRHFTHMARLVRNVRIVNAVFMRLRKEKNWGTQPEYLALEQTMTSFLPSLPVDLTVDYPKDNTSLPWLPSEFVGNLHSYYYLTIILFHRGVLGSLDPSVDKTRWKSHMMICYDSARYLCRLQEAVKEQFGMRGLQSMQRGYSFTVYAGLSCIVLHLVAIVSPDPDLNTDAREYFERLMRVLEGTMQAWWMPDLHKQIDAFREAFSADLSKPFVLRPEFPNIRPCQPPSNQSEERPLRNIKPEAIDTGNYQYAQATGPQAEPSIVDIPQHDLATGASTNIEPQNIPVPSPSTQPNWNPEPIFRTWNAAFAPPPQVDPIPDTFVLAQNPFSTMDNYTIASVPPRRVGDFQLSDMQTAGLSTQLPDYEKTPQVDFAQQYTAAPTVGIITPVMWQHLVANMYEEGQTRPF</sequence>
<dbReference type="PROSITE" id="PS51545">
    <property type="entry name" value="PIK_HELICAL"/>
    <property type="match status" value="1"/>
</dbReference>
<dbReference type="PROSITE" id="PS00916">
    <property type="entry name" value="PI3_4_KINASE_2"/>
    <property type="match status" value="1"/>
</dbReference>
<evidence type="ECO:0000259" key="10">
    <source>
        <dbReference type="PROSITE" id="PS51545"/>
    </source>
</evidence>
<evidence type="ECO:0000256" key="4">
    <source>
        <dbReference type="ARBA" id="ARBA00022723"/>
    </source>
</evidence>
<dbReference type="InterPro" id="IPR001138">
    <property type="entry name" value="Zn2Cys6_DnaBD"/>
</dbReference>
<dbReference type="SMART" id="SM00066">
    <property type="entry name" value="GAL4"/>
    <property type="match status" value="1"/>
</dbReference>
<dbReference type="GO" id="GO:0005737">
    <property type="term" value="C:cytoplasm"/>
    <property type="evidence" value="ECO:0007669"/>
    <property type="project" value="TreeGrafter"/>
</dbReference>
<feature type="domain" description="Zn(2)-C6 fungal-type" evidence="8">
    <location>
        <begin position="1226"/>
        <end position="1254"/>
    </location>
</feature>
<feature type="compositionally biased region" description="Basic and acidic residues" evidence="7">
    <location>
        <begin position="972"/>
        <end position="1143"/>
    </location>
</feature>
<dbReference type="SMART" id="SM00146">
    <property type="entry name" value="PI3Kc"/>
    <property type="match status" value="1"/>
</dbReference>
<dbReference type="OrthoDB" id="10264149at2759"/>
<dbReference type="Pfam" id="PF04082">
    <property type="entry name" value="Fungal_trans"/>
    <property type="match status" value="1"/>
</dbReference>
<feature type="domain" description="PI3K/PI4K catalytic" evidence="9">
    <location>
        <begin position="687"/>
        <end position="966"/>
    </location>
</feature>
<dbReference type="PROSITE" id="PS50048">
    <property type="entry name" value="ZN2_CY6_FUNGAL_2"/>
    <property type="match status" value="1"/>
</dbReference>
<dbReference type="Pfam" id="PF00172">
    <property type="entry name" value="Zn_clus"/>
    <property type="match status" value="1"/>
</dbReference>
<dbReference type="InterPro" id="IPR049160">
    <property type="entry name" value="PI4KB-PIK1_PIK"/>
</dbReference>
<feature type="region of interest" description="Disordered" evidence="7">
    <location>
        <begin position="1191"/>
        <end position="1214"/>
    </location>
</feature>
<evidence type="ECO:0000256" key="2">
    <source>
        <dbReference type="ARBA" id="ARBA00012169"/>
    </source>
</evidence>
<comment type="catalytic activity">
    <reaction evidence="1">
        <text>a 1,2-diacyl-sn-glycero-3-phospho-(1D-myo-inositol) + ATP = a 1,2-diacyl-sn-glycero-3-phospho-(1D-myo-inositol 4-phosphate) + ADP + H(+)</text>
        <dbReference type="Rhea" id="RHEA:19877"/>
        <dbReference type="ChEBI" id="CHEBI:15378"/>
        <dbReference type="ChEBI" id="CHEBI:30616"/>
        <dbReference type="ChEBI" id="CHEBI:57880"/>
        <dbReference type="ChEBI" id="CHEBI:58178"/>
        <dbReference type="ChEBI" id="CHEBI:456216"/>
        <dbReference type="EC" id="2.7.1.67"/>
    </reaction>
</comment>
<dbReference type="InterPro" id="IPR011009">
    <property type="entry name" value="Kinase-like_dom_sf"/>
</dbReference>
<dbReference type="GO" id="GO:0008270">
    <property type="term" value="F:zinc ion binding"/>
    <property type="evidence" value="ECO:0007669"/>
    <property type="project" value="InterPro"/>
</dbReference>
<feature type="compositionally biased region" description="Low complexity" evidence="7">
    <location>
        <begin position="514"/>
        <end position="544"/>
    </location>
</feature>
<dbReference type="InterPro" id="IPR057754">
    <property type="entry name" value="PI4-kinase_beta/PIK1_cat"/>
</dbReference>
<feature type="compositionally biased region" description="Acidic residues" evidence="7">
    <location>
        <begin position="1361"/>
        <end position="1371"/>
    </location>
</feature>
<protein>
    <recommendedName>
        <fullName evidence="2">1-phosphatidylinositol 4-kinase</fullName>
        <ecNumber evidence="2">2.7.1.67</ecNumber>
    </recommendedName>
</protein>
<feature type="region of interest" description="Disordered" evidence="7">
    <location>
        <begin position="190"/>
        <end position="260"/>
    </location>
</feature>
<feature type="compositionally biased region" description="Low complexity" evidence="7">
    <location>
        <begin position="483"/>
        <end position="492"/>
    </location>
</feature>
<dbReference type="GO" id="GO:0003677">
    <property type="term" value="F:DNA binding"/>
    <property type="evidence" value="ECO:0007669"/>
    <property type="project" value="InterPro"/>
</dbReference>
<feature type="region of interest" description="Disordered" evidence="7">
    <location>
        <begin position="1312"/>
        <end position="1377"/>
    </location>
</feature>
<evidence type="ECO:0000256" key="3">
    <source>
        <dbReference type="ARBA" id="ARBA00022679"/>
    </source>
</evidence>
<evidence type="ECO:0000313" key="12">
    <source>
        <dbReference type="Proteomes" id="UP000243498"/>
    </source>
</evidence>
<dbReference type="Pfam" id="PF11522">
    <property type="entry name" value="Pik1"/>
    <property type="match status" value="1"/>
</dbReference>
<dbReference type="InterPro" id="IPR036940">
    <property type="entry name" value="PI3/4_kinase_cat_sf"/>
</dbReference>
<dbReference type="GO" id="GO:0046854">
    <property type="term" value="P:phosphatidylinositol phosphate biosynthetic process"/>
    <property type="evidence" value="ECO:0007669"/>
    <property type="project" value="InterPro"/>
</dbReference>
<dbReference type="GO" id="GO:0048015">
    <property type="term" value="P:phosphatidylinositol-mediated signaling"/>
    <property type="evidence" value="ECO:0007669"/>
    <property type="project" value="TreeGrafter"/>
</dbReference>
<keyword evidence="4" id="KW-0479">Metal-binding</keyword>
<dbReference type="GO" id="GO:0016020">
    <property type="term" value="C:membrane"/>
    <property type="evidence" value="ECO:0007669"/>
    <property type="project" value="TreeGrafter"/>
</dbReference>
<dbReference type="PANTHER" id="PTHR10048">
    <property type="entry name" value="PHOSPHATIDYLINOSITOL KINASE"/>
    <property type="match status" value="1"/>
</dbReference>
<keyword evidence="5" id="KW-0418">Kinase</keyword>
<feature type="region of interest" description="Disordered" evidence="7">
    <location>
        <begin position="483"/>
        <end position="548"/>
    </location>
</feature>
<feature type="compositionally biased region" description="Polar residues" evidence="7">
    <location>
        <begin position="237"/>
        <end position="254"/>
    </location>
</feature>
<dbReference type="InterPro" id="IPR018936">
    <property type="entry name" value="PI3/4_kinase_CS"/>
</dbReference>
<dbReference type="Gene3D" id="6.10.140.1260">
    <property type="match status" value="1"/>
</dbReference>
<feature type="compositionally biased region" description="Polar residues" evidence="7">
    <location>
        <begin position="192"/>
        <end position="202"/>
    </location>
</feature>
<dbReference type="SMART" id="SM00906">
    <property type="entry name" value="Fungal_trans"/>
    <property type="match status" value="1"/>
</dbReference>
<evidence type="ECO:0000256" key="5">
    <source>
        <dbReference type="ARBA" id="ARBA00022777"/>
    </source>
</evidence>
<dbReference type="PROSITE" id="PS00915">
    <property type="entry name" value="PI3_4_KINASE_1"/>
    <property type="match status" value="1"/>
</dbReference>
<dbReference type="Gene3D" id="4.10.240.10">
    <property type="entry name" value="Zn(2)-C6 fungal-type DNA-binding domain"/>
    <property type="match status" value="1"/>
</dbReference>
<dbReference type="InterPro" id="IPR015433">
    <property type="entry name" value="PI3/4_kinase"/>
</dbReference>
<dbReference type="CDD" id="cd00067">
    <property type="entry name" value="GAL4"/>
    <property type="match status" value="1"/>
</dbReference>
<dbReference type="CDD" id="cd05168">
    <property type="entry name" value="PI4Kc_III_beta"/>
    <property type="match status" value="1"/>
</dbReference>
<evidence type="ECO:0000256" key="6">
    <source>
        <dbReference type="ARBA" id="ARBA00023242"/>
    </source>
</evidence>
<comment type="caution">
    <text evidence="11">The sequence shown here is derived from an EMBL/GenBank/DDBJ whole genome shotgun (WGS) entry which is preliminary data.</text>
</comment>
<evidence type="ECO:0000256" key="1">
    <source>
        <dbReference type="ARBA" id="ARBA00001686"/>
    </source>
</evidence>
<dbReference type="SUPFAM" id="SSF57701">
    <property type="entry name" value="Zn2/Cys6 DNA-binding domain"/>
    <property type="match status" value="1"/>
</dbReference>
<dbReference type="EC" id="2.7.1.67" evidence="2"/>
<keyword evidence="3" id="KW-0808">Transferase</keyword>
<accession>A0A167A5J3</accession>
<dbReference type="InterPro" id="IPR000403">
    <property type="entry name" value="PI3/4_kinase_cat_dom"/>
</dbReference>
<dbReference type="Gene3D" id="3.30.1010.10">
    <property type="entry name" value="Phosphatidylinositol 3-kinase Catalytic Subunit, Chain A, domain 4"/>
    <property type="match status" value="1"/>
</dbReference>